<feature type="region of interest" description="Disordered" evidence="1">
    <location>
        <begin position="1"/>
        <end position="47"/>
    </location>
</feature>
<dbReference type="EMBL" id="OZ035826">
    <property type="protein sequence ID" value="CAL1603845.1"/>
    <property type="molecule type" value="Genomic_DNA"/>
</dbReference>
<evidence type="ECO:0000256" key="1">
    <source>
        <dbReference type="SAM" id="MobiDB-lite"/>
    </source>
</evidence>
<feature type="compositionally biased region" description="Polar residues" evidence="1">
    <location>
        <begin position="8"/>
        <end position="47"/>
    </location>
</feature>
<evidence type="ECO:0000313" key="3">
    <source>
        <dbReference type="Proteomes" id="UP001497482"/>
    </source>
</evidence>
<sequence length="69" mass="7697">MEDRHQFPEQTQVRYGGQTSVSRADSAQIQSSLDIQDQGQHSGPDQNKTLLEQQCRIGVLLMGSLCSYT</sequence>
<protein>
    <submittedName>
        <fullName evidence="2">Uncharacterized protein</fullName>
    </submittedName>
</protein>
<reference evidence="2 3" key="1">
    <citation type="submission" date="2024-04" db="EMBL/GenBank/DDBJ databases">
        <authorList>
            <person name="Waldvogel A.-M."/>
            <person name="Schoenle A."/>
        </authorList>
    </citation>
    <scope>NUCLEOTIDE SEQUENCE [LARGE SCALE GENOMIC DNA]</scope>
</reference>
<evidence type="ECO:0000313" key="2">
    <source>
        <dbReference type="EMBL" id="CAL1603845.1"/>
    </source>
</evidence>
<dbReference type="Proteomes" id="UP001497482">
    <property type="component" value="Chromosome 4"/>
</dbReference>
<gene>
    <name evidence="2" type="ORF">KC01_LOCUS31455</name>
</gene>
<accession>A0AAV2LNB2</accession>
<organism evidence="2 3">
    <name type="scientific">Knipowitschia caucasica</name>
    <name type="common">Caucasian dwarf goby</name>
    <name type="synonym">Pomatoschistus caucasicus</name>
    <dbReference type="NCBI Taxonomy" id="637954"/>
    <lineage>
        <taxon>Eukaryota</taxon>
        <taxon>Metazoa</taxon>
        <taxon>Chordata</taxon>
        <taxon>Craniata</taxon>
        <taxon>Vertebrata</taxon>
        <taxon>Euteleostomi</taxon>
        <taxon>Actinopterygii</taxon>
        <taxon>Neopterygii</taxon>
        <taxon>Teleostei</taxon>
        <taxon>Neoteleostei</taxon>
        <taxon>Acanthomorphata</taxon>
        <taxon>Gobiaria</taxon>
        <taxon>Gobiiformes</taxon>
        <taxon>Gobioidei</taxon>
        <taxon>Gobiidae</taxon>
        <taxon>Gobiinae</taxon>
        <taxon>Knipowitschia</taxon>
    </lineage>
</organism>
<name>A0AAV2LNB2_KNICA</name>
<dbReference type="AlphaFoldDB" id="A0AAV2LNB2"/>
<keyword evidence="3" id="KW-1185">Reference proteome</keyword>
<proteinExistence type="predicted"/>